<dbReference type="AlphaFoldDB" id="A0A8J4XGI2"/>
<dbReference type="InterPro" id="IPR051284">
    <property type="entry name" value="ZnF_MYMT-QRICH1"/>
</dbReference>
<comment type="caution">
    <text evidence="1">The sequence shown here is derived from an EMBL/GenBank/DDBJ whole genome shotgun (WGS) entry which is preliminary data.</text>
</comment>
<evidence type="ECO:0000313" key="2">
    <source>
        <dbReference type="Proteomes" id="UP000727407"/>
    </source>
</evidence>
<proteinExistence type="predicted"/>
<name>A0A8J4XGI2_CLAMG</name>
<gene>
    <name evidence="1" type="primary">zmym4</name>
    <name evidence="1" type="ORF">DAT39_001090</name>
</gene>
<accession>A0A8J4XGI2</accession>
<dbReference type="Proteomes" id="UP000727407">
    <property type="component" value="Unassembled WGS sequence"/>
</dbReference>
<dbReference type="PANTHER" id="PTHR45736">
    <property type="entry name" value="ZINC FINGER MYM-TYPE PROTEIN"/>
    <property type="match status" value="1"/>
</dbReference>
<feature type="non-terminal residue" evidence="1">
    <location>
        <position position="1"/>
    </location>
</feature>
<organism evidence="1 2">
    <name type="scientific">Clarias magur</name>
    <name type="common">Asian catfish</name>
    <name type="synonym">Macropteronotus magur</name>
    <dbReference type="NCBI Taxonomy" id="1594786"/>
    <lineage>
        <taxon>Eukaryota</taxon>
        <taxon>Metazoa</taxon>
        <taxon>Chordata</taxon>
        <taxon>Craniata</taxon>
        <taxon>Vertebrata</taxon>
        <taxon>Euteleostomi</taxon>
        <taxon>Actinopterygii</taxon>
        <taxon>Neopterygii</taxon>
        <taxon>Teleostei</taxon>
        <taxon>Ostariophysi</taxon>
        <taxon>Siluriformes</taxon>
        <taxon>Clariidae</taxon>
        <taxon>Clarias</taxon>
    </lineage>
</organism>
<feature type="non-terminal residue" evidence="1">
    <location>
        <position position="58"/>
    </location>
</feature>
<reference evidence="1" key="1">
    <citation type="submission" date="2020-07" db="EMBL/GenBank/DDBJ databases">
        <title>Clarias magur genome sequencing, assembly and annotation.</title>
        <authorList>
            <person name="Kushwaha B."/>
            <person name="Kumar R."/>
            <person name="Das P."/>
            <person name="Joshi C.G."/>
            <person name="Kumar D."/>
            <person name="Nagpure N.S."/>
            <person name="Pandey M."/>
            <person name="Agarwal S."/>
            <person name="Srivastava S."/>
            <person name="Singh M."/>
            <person name="Sahoo L."/>
            <person name="Jayasankar P."/>
            <person name="Meher P.K."/>
            <person name="Koringa P.G."/>
            <person name="Iquebal M.A."/>
            <person name="Das S.P."/>
            <person name="Bit A."/>
            <person name="Patnaik S."/>
            <person name="Patel N."/>
            <person name="Shah T.M."/>
            <person name="Hinsu A."/>
            <person name="Jena J.K."/>
        </authorList>
    </citation>
    <scope>NUCLEOTIDE SEQUENCE</scope>
    <source>
        <strain evidence="1">CIFAMagur01</strain>
        <tissue evidence="1">Testis</tissue>
    </source>
</reference>
<protein>
    <submittedName>
        <fullName evidence="1">Zinc finger MYM-type protein 4</fullName>
    </submittedName>
</protein>
<evidence type="ECO:0000313" key="1">
    <source>
        <dbReference type="EMBL" id="KAF5909120.1"/>
    </source>
</evidence>
<sequence>CKLLYKHDLSKRWGKRHCRSCLYCSSTSQTLTTSIFSGKQEEFCGNGCLSQYTLLFCE</sequence>
<dbReference type="EMBL" id="QNUK01000007">
    <property type="protein sequence ID" value="KAF5909120.1"/>
    <property type="molecule type" value="Genomic_DNA"/>
</dbReference>
<dbReference type="PANTHER" id="PTHR45736:SF5">
    <property type="entry name" value="ZINC FINGER MYM-TYPE PROTEIN 4"/>
    <property type="match status" value="1"/>
</dbReference>
<keyword evidence="2" id="KW-1185">Reference proteome</keyword>